<keyword evidence="1" id="KW-1133">Transmembrane helix</keyword>
<name>A0AAI9MMN3_CITFR</name>
<keyword evidence="1" id="KW-0472">Membrane</keyword>
<dbReference type="EMBL" id="ABKLER030000007">
    <property type="protein sequence ID" value="EMN4144847.1"/>
    <property type="molecule type" value="Genomic_DNA"/>
</dbReference>
<evidence type="ECO:0000256" key="1">
    <source>
        <dbReference type="SAM" id="Phobius"/>
    </source>
</evidence>
<proteinExistence type="predicted"/>
<gene>
    <name evidence="2" type="ORF">PQQ21_002101</name>
</gene>
<accession>A0AAI9MMN3</accession>
<reference evidence="2" key="1">
    <citation type="submission" date="2024-02" db="EMBL/GenBank/DDBJ databases">
        <authorList>
            <consortium name="Clinical and Environmental Microbiology Branch: Whole genome sequencing antimicrobial resistance pathogens in the healthcare setting"/>
        </authorList>
    </citation>
    <scope>NUCLEOTIDE SEQUENCE</scope>
    <source>
        <strain evidence="2">2023GN-00102</strain>
    </source>
</reference>
<protein>
    <submittedName>
        <fullName evidence="2">Uncharacterized protein</fullName>
    </submittedName>
</protein>
<evidence type="ECO:0000313" key="2">
    <source>
        <dbReference type="EMBL" id="EMN4144847.1"/>
    </source>
</evidence>
<feature type="transmembrane region" description="Helical" evidence="1">
    <location>
        <begin position="40"/>
        <end position="62"/>
    </location>
</feature>
<dbReference type="RefSeq" id="WP_048217528.1">
    <property type="nucleotide sequence ID" value="NZ_CAXOME010000024.1"/>
</dbReference>
<sequence length="282" mass="32441">MSWQGVPFKLLEAGNVDQLFLKLSSLPKLTIDTPTDYNQLALTVGATFLGGIIPALIAWRTFHVNAKNVKKERQEQQKFLQAERAKQHIFMMGERSSQFSSLKEDRELQTSIAQKTINAQVISSNRQNWINELRLNSADFCALAFNHYNIKVDYLLSLHKHQDTTKDFESSAHPETMFEICKEANAEFSNALDELRKSQNKIDKTAFLILLSLNHDEKETQEVDSLIRFINMTADELVVDVDSGQIKNSKDTYVKLIKLTDKFMAVIRSILKREWNRVKLCE</sequence>
<comment type="caution">
    <text evidence="2">The sequence shown here is derived from an EMBL/GenBank/DDBJ whole genome shotgun (WGS) entry which is preliminary data.</text>
</comment>
<organism evidence="2">
    <name type="scientific">Citrobacter freundii</name>
    <dbReference type="NCBI Taxonomy" id="546"/>
    <lineage>
        <taxon>Bacteria</taxon>
        <taxon>Pseudomonadati</taxon>
        <taxon>Pseudomonadota</taxon>
        <taxon>Gammaproteobacteria</taxon>
        <taxon>Enterobacterales</taxon>
        <taxon>Enterobacteriaceae</taxon>
        <taxon>Citrobacter</taxon>
        <taxon>Citrobacter freundii complex</taxon>
    </lineage>
</organism>
<dbReference type="AlphaFoldDB" id="A0AAI9MMN3"/>
<keyword evidence="1" id="KW-0812">Transmembrane</keyword>